<dbReference type="EMBL" id="JAWWNJ010000105">
    <property type="protein sequence ID" value="KAK6992991.1"/>
    <property type="molecule type" value="Genomic_DNA"/>
</dbReference>
<evidence type="ECO:0000256" key="1">
    <source>
        <dbReference type="SAM" id="MobiDB-lite"/>
    </source>
</evidence>
<dbReference type="AlphaFoldDB" id="A0AAV9ZX59"/>
<accession>A0AAV9ZX59</accession>
<dbReference type="Proteomes" id="UP001362999">
    <property type="component" value="Unassembled WGS sequence"/>
</dbReference>
<keyword evidence="3" id="KW-1185">Reference proteome</keyword>
<evidence type="ECO:0000313" key="3">
    <source>
        <dbReference type="Proteomes" id="UP001362999"/>
    </source>
</evidence>
<feature type="region of interest" description="Disordered" evidence="1">
    <location>
        <begin position="77"/>
        <end position="96"/>
    </location>
</feature>
<feature type="compositionally biased region" description="Acidic residues" evidence="1">
    <location>
        <begin position="123"/>
        <end position="138"/>
    </location>
</feature>
<evidence type="ECO:0000313" key="2">
    <source>
        <dbReference type="EMBL" id="KAK6992991.1"/>
    </source>
</evidence>
<comment type="caution">
    <text evidence="2">The sequence shown here is derived from an EMBL/GenBank/DDBJ whole genome shotgun (WGS) entry which is preliminary data.</text>
</comment>
<protein>
    <submittedName>
        <fullName evidence="2">Uncharacterized protein</fullName>
    </submittedName>
</protein>
<feature type="region of interest" description="Disordered" evidence="1">
    <location>
        <begin position="108"/>
        <end position="158"/>
    </location>
</feature>
<sequence>MARPKSKLTRQEILSRRAQAAWEYRQRNKAAVNEKARLRMRDRREKLRRASAAVQLEYAVKAAQYRQDYVERARRAARSPALKSLQRSPPSPTNERVRISAISTFSPISPYASTYDPSPEDCTTAEEDWDADESEVEDMERGVSVESDDWPFRRRRPV</sequence>
<organism evidence="2 3">
    <name type="scientific">Favolaschia claudopus</name>
    <dbReference type="NCBI Taxonomy" id="2862362"/>
    <lineage>
        <taxon>Eukaryota</taxon>
        <taxon>Fungi</taxon>
        <taxon>Dikarya</taxon>
        <taxon>Basidiomycota</taxon>
        <taxon>Agaricomycotina</taxon>
        <taxon>Agaricomycetes</taxon>
        <taxon>Agaricomycetidae</taxon>
        <taxon>Agaricales</taxon>
        <taxon>Marasmiineae</taxon>
        <taxon>Mycenaceae</taxon>
        <taxon>Favolaschia</taxon>
    </lineage>
</organism>
<name>A0AAV9ZX59_9AGAR</name>
<gene>
    <name evidence="2" type="ORF">R3P38DRAFT_3224402</name>
</gene>
<reference evidence="2 3" key="1">
    <citation type="journal article" date="2024" name="J Genomics">
        <title>Draft genome sequencing and assembly of Favolaschia claudopus CIRM-BRFM 2984 isolated from oak limbs.</title>
        <authorList>
            <person name="Navarro D."/>
            <person name="Drula E."/>
            <person name="Chaduli D."/>
            <person name="Cazenave R."/>
            <person name="Ahrendt S."/>
            <person name="Wang J."/>
            <person name="Lipzen A."/>
            <person name="Daum C."/>
            <person name="Barry K."/>
            <person name="Grigoriev I.V."/>
            <person name="Favel A."/>
            <person name="Rosso M.N."/>
            <person name="Martin F."/>
        </authorList>
    </citation>
    <scope>NUCLEOTIDE SEQUENCE [LARGE SCALE GENOMIC DNA]</scope>
    <source>
        <strain evidence="2 3">CIRM-BRFM 2984</strain>
    </source>
</reference>
<proteinExistence type="predicted"/>